<proteinExistence type="predicted"/>
<evidence type="ECO:0000313" key="2">
    <source>
        <dbReference type="Proteomes" id="UP000470446"/>
    </source>
</evidence>
<dbReference type="EMBL" id="JAAGMA010000963">
    <property type="protein sequence ID" value="NEB14213.1"/>
    <property type="molecule type" value="Genomic_DNA"/>
</dbReference>
<dbReference type="AlphaFoldDB" id="A0A7K3PW92"/>
<sequence length="86" mass="9300">MFTLLRRRAAKAAGLPVGSQVRLIPALRAPRPAPARTYTIAAATRPLSFPARCLTHGAACHGPWYALEDGQQRLVDVYCISELEAA</sequence>
<reference evidence="1 2" key="1">
    <citation type="submission" date="2020-01" db="EMBL/GenBank/DDBJ databases">
        <title>Insect and environment-associated Actinomycetes.</title>
        <authorList>
            <person name="Currrie C."/>
            <person name="Chevrette M."/>
            <person name="Carlson C."/>
            <person name="Stubbendieck R."/>
            <person name="Wendt-Pienkowski E."/>
        </authorList>
    </citation>
    <scope>NUCLEOTIDE SEQUENCE [LARGE SCALE GENOMIC DNA]</scope>
    <source>
        <strain evidence="1 2">SID14163</strain>
    </source>
</reference>
<protein>
    <submittedName>
        <fullName evidence="1">Uncharacterized protein</fullName>
    </submittedName>
</protein>
<gene>
    <name evidence="1" type="ORF">G3I32_36220</name>
</gene>
<dbReference type="Proteomes" id="UP000470446">
    <property type="component" value="Unassembled WGS sequence"/>
</dbReference>
<comment type="caution">
    <text evidence="1">The sequence shown here is derived from an EMBL/GenBank/DDBJ whole genome shotgun (WGS) entry which is preliminary data.</text>
</comment>
<evidence type="ECO:0000313" key="1">
    <source>
        <dbReference type="EMBL" id="NEB14213.1"/>
    </source>
</evidence>
<organism evidence="1 2">
    <name type="scientific">Streptomyces coelicoflavus</name>
    <dbReference type="NCBI Taxonomy" id="285562"/>
    <lineage>
        <taxon>Bacteria</taxon>
        <taxon>Bacillati</taxon>
        <taxon>Actinomycetota</taxon>
        <taxon>Actinomycetes</taxon>
        <taxon>Kitasatosporales</taxon>
        <taxon>Streptomycetaceae</taxon>
        <taxon>Streptomyces</taxon>
    </lineage>
</organism>
<accession>A0A7K3PW92</accession>
<name>A0A7K3PW92_9ACTN</name>
<dbReference type="RefSeq" id="WP_164250322.1">
    <property type="nucleotide sequence ID" value="NZ_JAAGMA010000963.1"/>
</dbReference>